<protein>
    <submittedName>
        <fullName evidence="1">(apollo) hypothetical protein</fullName>
    </submittedName>
</protein>
<dbReference type="AlphaFoldDB" id="A0A8S3YC53"/>
<comment type="caution">
    <text evidence="1">The sequence shown here is derived from an EMBL/GenBank/DDBJ whole genome shotgun (WGS) entry which is preliminary data.</text>
</comment>
<evidence type="ECO:0000313" key="2">
    <source>
        <dbReference type="Proteomes" id="UP000691718"/>
    </source>
</evidence>
<gene>
    <name evidence="1" type="ORF">PAPOLLO_LOCUS26358</name>
</gene>
<reference evidence="1" key="1">
    <citation type="submission" date="2021-04" db="EMBL/GenBank/DDBJ databases">
        <authorList>
            <person name="Tunstrom K."/>
        </authorList>
    </citation>
    <scope>NUCLEOTIDE SEQUENCE</scope>
</reference>
<proteinExistence type="predicted"/>
<dbReference type="Proteomes" id="UP000691718">
    <property type="component" value="Unassembled WGS sequence"/>
</dbReference>
<accession>A0A8S3YC53</accession>
<dbReference type="OrthoDB" id="7399904at2759"/>
<keyword evidence="2" id="KW-1185">Reference proteome</keyword>
<sequence>MQASILTCCWRRRASGVGCAATWRTPSKAGCRYPCHAAGVAHAPRKTRPPRCTTANAARPTCRPRGLARAAAARARAYPTRTRPPLQSCRLREQRPLLADARDDARTHRTLHTRHDRAARATHDTTRYTRYKLTIHYSQCHTHELHSLGFLFTSKILIIIIC</sequence>
<organism evidence="1 2">
    <name type="scientific">Parnassius apollo</name>
    <name type="common">Apollo butterfly</name>
    <name type="synonym">Papilio apollo</name>
    <dbReference type="NCBI Taxonomy" id="110799"/>
    <lineage>
        <taxon>Eukaryota</taxon>
        <taxon>Metazoa</taxon>
        <taxon>Ecdysozoa</taxon>
        <taxon>Arthropoda</taxon>
        <taxon>Hexapoda</taxon>
        <taxon>Insecta</taxon>
        <taxon>Pterygota</taxon>
        <taxon>Neoptera</taxon>
        <taxon>Endopterygota</taxon>
        <taxon>Lepidoptera</taxon>
        <taxon>Glossata</taxon>
        <taxon>Ditrysia</taxon>
        <taxon>Papilionoidea</taxon>
        <taxon>Papilionidae</taxon>
        <taxon>Parnassiinae</taxon>
        <taxon>Parnassini</taxon>
        <taxon>Parnassius</taxon>
        <taxon>Parnassius</taxon>
    </lineage>
</organism>
<evidence type="ECO:0000313" key="1">
    <source>
        <dbReference type="EMBL" id="CAG5055641.1"/>
    </source>
</evidence>
<name>A0A8S3YC53_PARAO</name>
<dbReference type="EMBL" id="CAJQZP010001584">
    <property type="protein sequence ID" value="CAG5055641.1"/>
    <property type="molecule type" value="Genomic_DNA"/>
</dbReference>